<feature type="transmembrane region" description="Helical" evidence="1">
    <location>
        <begin position="362"/>
        <end position="384"/>
    </location>
</feature>
<comment type="caution">
    <text evidence="2">The sequence shown here is derived from an EMBL/GenBank/DDBJ whole genome shotgun (WGS) entry which is preliminary data.</text>
</comment>
<keyword evidence="1" id="KW-0812">Transmembrane</keyword>
<feature type="transmembrane region" description="Helical" evidence="1">
    <location>
        <begin position="50"/>
        <end position="71"/>
    </location>
</feature>
<feature type="transmembrane region" description="Helical" evidence="1">
    <location>
        <begin position="151"/>
        <end position="171"/>
    </location>
</feature>
<dbReference type="GO" id="GO:0015179">
    <property type="term" value="F:L-amino acid transmembrane transporter activity"/>
    <property type="evidence" value="ECO:0007669"/>
    <property type="project" value="TreeGrafter"/>
</dbReference>
<evidence type="ECO:0000313" key="3">
    <source>
        <dbReference type="Proteomes" id="UP000604046"/>
    </source>
</evidence>
<feature type="transmembrane region" description="Helical" evidence="1">
    <location>
        <begin position="192"/>
        <end position="216"/>
    </location>
</feature>
<feature type="transmembrane region" description="Helical" evidence="1">
    <location>
        <begin position="236"/>
        <end position="253"/>
    </location>
</feature>
<dbReference type="AlphaFoldDB" id="A0A812UBR0"/>
<feature type="transmembrane region" description="Helical" evidence="1">
    <location>
        <begin position="91"/>
        <end position="109"/>
    </location>
</feature>
<name>A0A812UBR0_9DINO</name>
<keyword evidence="3" id="KW-1185">Reference proteome</keyword>
<evidence type="ECO:0000256" key="1">
    <source>
        <dbReference type="SAM" id="Phobius"/>
    </source>
</evidence>
<feature type="transmembrane region" description="Helical" evidence="1">
    <location>
        <begin position="6"/>
        <end position="29"/>
    </location>
</feature>
<dbReference type="GO" id="GO:0016020">
    <property type="term" value="C:membrane"/>
    <property type="evidence" value="ECO:0007669"/>
    <property type="project" value="TreeGrafter"/>
</dbReference>
<sequence>MPHCGGAGVTLVVLLLNAVTNIILVAAAERKQVFDLGGLMGCLPGKWARLLRWAFDVSIWLSVGLALLGYFVVVADAFSPLADFVGFPSTINKQVSVLLGTLLVIPLSLMDPEYLAFSSTLSVAANVYLVLLITFLFVSQSEATSHQPFCWLGAGPGVITMGSALMQSMIFQMCTIPMYEVLEDRSVRRFSVCLVVSFCFVFLLFTTLCLMALRLYGDGVSSNILNNLPPDVSGDVARVGVGLAVIAVYPIYLESMVAPLRHAEERAWRHRQPLMIPSPQDSLIFDEDVIPRGTSSDLDAGPSRSTLSWMSDRLLKVRVKVFQLHGILPMRPSHFAAVAIILGSAAGGCVVTHLGFCNIVNGASQVAAMVGWAPGFAGLFLLGWEQRWWQFLMILLIIFATMMSMVGMMYRDNFVSSLNCMWESS</sequence>
<dbReference type="PANTHER" id="PTHR22950">
    <property type="entry name" value="AMINO ACID TRANSPORTER"/>
    <property type="match status" value="1"/>
</dbReference>
<keyword evidence="1" id="KW-0472">Membrane</keyword>
<proteinExistence type="predicted"/>
<reference evidence="2" key="1">
    <citation type="submission" date="2021-02" db="EMBL/GenBank/DDBJ databases">
        <authorList>
            <person name="Dougan E. K."/>
            <person name="Rhodes N."/>
            <person name="Thang M."/>
            <person name="Chan C."/>
        </authorList>
    </citation>
    <scope>NUCLEOTIDE SEQUENCE</scope>
</reference>
<keyword evidence="1" id="KW-1133">Transmembrane helix</keyword>
<evidence type="ECO:0000313" key="2">
    <source>
        <dbReference type="EMBL" id="CAE7560057.1"/>
    </source>
</evidence>
<organism evidence="2 3">
    <name type="scientific">Symbiodinium natans</name>
    <dbReference type="NCBI Taxonomy" id="878477"/>
    <lineage>
        <taxon>Eukaryota</taxon>
        <taxon>Sar</taxon>
        <taxon>Alveolata</taxon>
        <taxon>Dinophyceae</taxon>
        <taxon>Suessiales</taxon>
        <taxon>Symbiodiniaceae</taxon>
        <taxon>Symbiodinium</taxon>
    </lineage>
</organism>
<accession>A0A812UBR0</accession>
<gene>
    <name evidence="2" type="primary">PGA</name>
    <name evidence="2" type="ORF">SNAT2548_LOCUS31570</name>
</gene>
<dbReference type="Proteomes" id="UP000604046">
    <property type="component" value="Unassembled WGS sequence"/>
</dbReference>
<dbReference type="EMBL" id="CAJNDS010002664">
    <property type="protein sequence ID" value="CAE7560057.1"/>
    <property type="molecule type" value="Genomic_DNA"/>
</dbReference>
<dbReference type="OrthoDB" id="771136at2759"/>
<feature type="transmembrane region" description="Helical" evidence="1">
    <location>
        <begin position="121"/>
        <end position="139"/>
    </location>
</feature>
<protein>
    <submittedName>
        <fullName evidence="2">PGA protein</fullName>
    </submittedName>
</protein>
<feature type="transmembrane region" description="Helical" evidence="1">
    <location>
        <begin position="335"/>
        <end position="356"/>
    </location>
</feature>
<feature type="transmembrane region" description="Helical" evidence="1">
    <location>
        <begin position="391"/>
        <end position="410"/>
    </location>
</feature>